<evidence type="ECO:0000259" key="1">
    <source>
        <dbReference type="Pfam" id="PF14655"/>
    </source>
</evidence>
<accession>A0A164FEX5</accession>
<feature type="non-terminal residue" evidence="2">
    <location>
        <position position="1"/>
    </location>
</feature>
<dbReference type="InterPro" id="IPR032839">
    <property type="entry name" value="RAB3GAP_N"/>
</dbReference>
<organism evidence="2 3">
    <name type="scientific">Daphnia magna</name>
    <dbReference type="NCBI Taxonomy" id="35525"/>
    <lineage>
        <taxon>Eukaryota</taxon>
        <taxon>Metazoa</taxon>
        <taxon>Ecdysozoa</taxon>
        <taxon>Arthropoda</taxon>
        <taxon>Crustacea</taxon>
        <taxon>Branchiopoda</taxon>
        <taxon>Diplostraca</taxon>
        <taxon>Cladocera</taxon>
        <taxon>Anomopoda</taxon>
        <taxon>Daphniidae</taxon>
        <taxon>Daphnia</taxon>
    </lineage>
</organism>
<name>A0A164FEX5_9CRUS</name>
<dbReference type="Pfam" id="PF14655">
    <property type="entry name" value="RAB3GAP2_N"/>
    <property type="match status" value="1"/>
</dbReference>
<dbReference type="STRING" id="35525.A0A164FEX5"/>
<dbReference type="Proteomes" id="UP000076858">
    <property type="component" value="Unassembled WGS sequence"/>
</dbReference>
<dbReference type="PANTHER" id="PTHR12472">
    <property type="entry name" value="RAB3-GAP REGULATORY DOMAIN"/>
    <property type="match status" value="1"/>
</dbReference>
<dbReference type="PANTHER" id="PTHR12472:SF0">
    <property type="entry name" value="RAB3 GTPASE-ACTIVATING PROTEIN NON-CATALYTIC SUBUNIT"/>
    <property type="match status" value="1"/>
</dbReference>
<dbReference type="InterPro" id="IPR026059">
    <property type="entry name" value="Rab3GAP2"/>
</dbReference>
<feature type="non-terminal residue" evidence="2">
    <location>
        <position position="52"/>
    </location>
</feature>
<proteinExistence type="predicted"/>
<gene>
    <name evidence="2" type="ORF">APZ42_007236</name>
</gene>
<sequence>RGIAVRMWKGYRDAQCAWIAAWEEMAQPTTKPMSSGNETPVTPRMVSFLVIY</sequence>
<protein>
    <recommendedName>
        <fullName evidence="1">Rab3-GAP regulatory subunit N-terminal domain-containing protein</fullName>
    </recommendedName>
</protein>
<dbReference type="OrthoDB" id="2019917at2759"/>
<dbReference type="EMBL" id="LRGB01020333">
    <property type="protein sequence ID" value="KZR97729.1"/>
    <property type="molecule type" value="Genomic_DNA"/>
</dbReference>
<feature type="domain" description="Rab3-GAP regulatory subunit N-terminal" evidence="1">
    <location>
        <begin position="1"/>
        <end position="52"/>
    </location>
</feature>
<keyword evidence="3" id="KW-1185">Reference proteome</keyword>
<dbReference type="AlphaFoldDB" id="A0A164FEX5"/>
<evidence type="ECO:0000313" key="2">
    <source>
        <dbReference type="EMBL" id="KZR97729.1"/>
    </source>
</evidence>
<reference evidence="2 3" key="1">
    <citation type="submission" date="2016-03" db="EMBL/GenBank/DDBJ databases">
        <title>EvidentialGene: Evidence-directed Construction of Genes on Genomes.</title>
        <authorList>
            <person name="Gilbert D.G."/>
            <person name="Choi J.-H."/>
            <person name="Mockaitis K."/>
            <person name="Colbourne J."/>
            <person name="Pfrender M."/>
        </authorList>
    </citation>
    <scope>NUCLEOTIDE SEQUENCE [LARGE SCALE GENOMIC DNA]</scope>
    <source>
        <strain evidence="2 3">Xinb3</strain>
        <tissue evidence="2">Complete organism</tissue>
    </source>
</reference>
<comment type="caution">
    <text evidence="2">The sequence shown here is derived from an EMBL/GenBank/DDBJ whole genome shotgun (WGS) entry which is preliminary data.</text>
</comment>
<evidence type="ECO:0000313" key="3">
    <source>
        <dbReference type="Proteomes" id="UP000076858"/>
    </source>
</evidence>